<reference evidence="3" key="2">
    <citation type="submission" date="2020-05" db="UniProtKB">
        <authorList>
            <consortium name="EnsemblMetazoa"/>
        </authorList>
    </citation>
    <scope>IDENTIFICATION</scope>
    <source>
        <strain evidence="3">wikel</strain>
    </source>
</reference>
<evidence type="ECO:0000313" key="4">
    <source>
        <dbReference type="Proteomes" id="UP000001555"/>
    </source>
</evidence>
<name>B7PIP8_IXOSC</name>
<dbReference type="EnsemblMetazoa" id="ISCW004226-RA">
    <property type="protein sequence ID" value="ISCW004226-PA"/>
    <property type="gene ID" value="ISCW004226"/>
</dbReference>
<dbReference type="InParanoid" id="B7PIP8"/>
<dbReference type="VEuPathDB" id="VectorBase:ISCI004226"/>
<sequence>MRSTPAANAPNNARLGQAGSLAEVANRLGAGKSDAGPSPGPPKRLQIRRAESEARSGSRRAPSEPSAGVCTHRSEACRRPQRSKAGQADRRGHYPDEDQRWGPTGTDPSAWRGQALVAAGLQGIRQG</sequence>
<feature type="compositionally biased region" description="Polar residues" evidence="1">
    <location>
        <begin position="1"/>
        <end position="11"/>
    </location>
</feature>
<gene>
    <name evidence="2" type="ORF">IscW_ISCW004226</name>
</gene>
<feature type="compositionally biased region" description="Basic and acidic residues" evidence="1">
    <location>
        <begin position="87"/>
        <end position="100"/>
    </location>
</feature>
<evidence type="ECO:0000313" key="2">
    <source>
        <dbReference type="EMBL" id="EEC06470.1"/>
    </source>
</evidence>
<feature type="region of interest" description="Disordered" evidence="1">
    <location>
        <begin position="1"/>
        <end position="111"/>
    </location>
</feature>
<reference evidence="2 4" key="1">
    <citation type="submission" date="2008-03" db="EMBL/GenBank/DDBJ databases">
        <title>Annotation of Ixodes scapularis.</title>
        <authorList>
            <consortium name="Ixodes scapularis Genome Project Consortium"/>
            <person name="Caler E."/>
            <person name="Hannick L.I."/>
            <person name="Bidwell S."/>
            <person name="Joardar V."/>
            <person name="Thiagarajan M."/>
            <person name="Amedeo P."/>
            <person name="Galinsky K.J."/>
            <person name="Schobel S."/>
            <person name="Inman J."/>
            <person name="Hostetler J."/>
            <person name="Miller J."/>
            <person name="Hammond M."/>
            <person name="Megy K."/>
            <person name="Lawson D."/>
            <person name="Kodira C."/>
            <person name="Sutton G."/>
            <person name="Meyer J."/>
            <person name="Hill C.A."/>
            <person name="Birren B."/>
            <person name="Nene V."/>
            <person name="Collins F."/>
            <person name="Alarcon-Chaidez F."/>
            <person name="Wikel S."/>
            <person name="Strausberg R."/>
        </authorList>
    </citation>
    <scope>NUCLEOTIDE SEQUENCE [LARGE SCALE GENOMIC DNA]</scope>
    <source>
        <strain evidence="4">Wikel</strain>
        <strain evidence="2">Wikel colony</strain>
    </source>
</reference>
<proteinExistence type="predicted"/>
<dbReference type="AlphaFoldDB" id="B7PIP8"/>
<dbReference type="PaxDb" id="6945-B7PIP8"/>
<dbReference type="HOGENOM" id="CLU_1972927_0_0_1"/>
<organism>
    <name type="scientific">Ixodes scapularis</name>
    <name type="common">Black-legged tick</name>
    <name type="synonym">Deer tick</name>
    <dbReference type="NCBI Taxonomy" id="6945"/>
    <lineage>
        <taxon>Eukaryota</taxon>
        <taxon>Metazoa</taxon>
        <taxon>Ecdysozoa</taxon>
        <taxon>Arthropoda</taxon>
        <taxon>Chelicerata</taxon>
        <taxon>Arachnida</taxon>
        <taxon>Acari</taxon>
        <taxon>Parasitiformes</taxon>
        <taxon>Ixodida</taxon>
        <taxon>Ixodoidea</taxon>
        <taxon>Ixodidae</taxon>
        <taxon>Ixodinae</taxon>
        <taxon>Ixodes</taxon>
    </lineage>
</organism>
<dbReference type="Proteomes" id="UP000001555">
    <property type="component" value="Unassembled WGS sequence"/>
</dbReference>
<evidence type="ECO:0000313" key="3">
    <source>
        <dbReference type="EnsemblMetazoa" id="ISCW004226-PA"/>
    </source>
</evidence>
<dbReference type="EMBL" id="ABJB010885137">
    <property type="status" value="NOT_ANNOTATED_CDS"/>
    <property type="molecule type" value="Genomic_DNA"/>
</dbReference>
<dbReference type="VEuPathDB" id="VectorBase:ISCW004226"/>
<protein>
    <submittedName>
        <fullName evidence="2 3">Uncharacterized protein</fullName>
    </submittedName>
</protein>
<evidence type="ECO:0000256" key="1">
    <source>
        <dbReference type="SAM" id="MobiDB-lite"/>
    </source>
</evidence>
<accession>B7PIP8</accession>
<keyword evidence="4" id="KW-1185">Reference proteome</keyword>
<dbReference type="EMBL" id="DS720499">
    <property type="protein sequence ID" value="EEC06470.1"/>
    <property type="molecule type" value="Genomic_DNA"/>
</dbReference>